<accession>A0ABT7PYR5</accession>
<comment type="caution">
    <text evidence="1">The sequence shown here is derived from an EMBL/GenBank/DDBJ whole genome shotgun (WGS) entry which is preliminary data.</text>
</comment>
<protein>
    <submittedName>
        <fullName evidence="1">Uncharacterized protein</fullName>
    </submittedName>
</protein>
<evidence type="ECO:0000313" key="2">
    <source>
        <dbReference type="Proteomes" id="UP001168107"/>
    </source>
</evidence>
<proteinExistence type="predicted"/>
<reference evidence="1" key="1">
    <citation type="submission" date="2024-05" db="EMBL/GenBank/DDBJ databases">
        <title>WGS of Aeromonas isolates.</title>
        <authorList>
            <person name="Lee H."/>
        </authorList>
    </citation>
    <scope>NUCLEOTIDE SEQUENCE</scope>
    <source>
        <strain evidence="1">SU58-3</strain>
    </source>
</reference>
<dbReference type="RefSeq" id="WP_290018219.1">
    <property type="nucleotide sequence ID" value="NZ_CAXIQV010000028.1"/>
</dbReference>
<name>A0ABT7PYR5_9GAMM</name>
<organism evidence="1 2">
    <name type="scientific">Aeromonas bestiarum</name>
    <dbReference type="NCBI Taxonomy" id="105751"/>
    <lineage>
        <taxon>Bacteria</taxon>
        <taxon>Pseudomonadati</taxon>
        <taxon>Pseudomonadota</taxon>
        <taxon>Gammaproteobacteria</taxon>
        <taxon>Aeromonadales</taxon>
        <taxon>Aeromonadaceae</taxon>
        <taxon>Aeromonas</taxon>
    </lineage>
</organism>
<gene>
    <name evidence="1" type="ORF">OB935_09215</name>
</gene>
<sequence length="41" mass="4376">MQRPAIVDIHHGPAPAQAGLCGHVSAMAAQSRVTSFYSQQR</sequence>
<keyword evidence="2" id="KW-1185">Reference proteome</keyword>
<evidence type="ECO:0000313" key="1">
    <source>
        <dbReference type="EMBL" id="MDM5072024.1"/>
    </source>
</evidence>
<dbReference type="EMBL" id="JAOPLL010000003">
    <property type="protein sequence ID" value="MDM5072024.1"/>
    <property type="molecule type" value="Genomic_DNA"/>
</dbReference>
<dbReference type="Proteomes" id="UP001168107">
    <property type="component" value="Unassembled WGS sequence"/>
</dbReference>